<reference evidence="1 2" key="1">
    <citation type="submission" date="2019-08" db="EMBL/GenBank/DDBJ databases">
        <title>Archaea genome.</title>
        <authorList>
            <person name="Kajale S."/>
            <person name="Shouche Y."/>
            <person name="Deshpande N."/>
            <person name="Sharma A."/>
        </authorList>
    </citation>
    <scope>NUCLEOTIDE SEQUENCE [LARGE SCALE GENOMIC DNA]</scope>
    <source>
        <strain evidence="1 2">ESP3B_9</strain>
    </source>
</reference>
<dbReference type="Proteomes" id="UP000324104">
    <property type="component" value="Unassembled WGS sequence"/>
</dbReference>
<name>A0A5D5AJA1_9EURY</name>
<organism evidence="1 2">
    <name type="scientific">Natrialba swarupiae</name>
    <dbReference type="NCBI Taxonomy" id="2448032"/>
    <lineage>
        <taxon>Archaea</taxon>
        <taxon>Methanobacteriati</taxon>
        <taxon>Methanobacteriota</taxon>
        <taxon>Stenosarchaea group</taxon>
        <taxon>Halobacteria</taxon>
        <taxon>Halobacteriales</taxon>
        <taxon>Natrialbaceae</taxon>
        <taxon>Natrialba</taxon>
    </lineage>
</organism>
<comment type="caution">
    <text evidence="1">The sequence shown here is derived from an EMBL/GenBank/DDBJ whole genome shotgun (WGS) entry which is preliminary data.</text>
</comment>
<protein>
    <submittedName>
        <fullName evidence="1">Uncharacterized protein</fullName>
    </submittedName>
</protein>
<sequence>MSRETIRRDELDKLFHIRDDYHGTVPLYPVYDPHYNGEEYRDWGDESDWYLWISDQEGNLQRMRGYPTRMVYFGTEAEDHTDVYYSFFDFYLRGFILQENMDQINHLLTDVRQISNSMAQIGVFDHLSRKEGLYPGQFVKNELEFIVITCRSMYESLQQVARTTWESVEYLEGGKMQLPKKFAKIALEDEKPVDLESLKLKRNLPDELAKYYAEEATHFQKIRDVRNKIVHDGESFGSVFGTSDGLAVNTDGKFIDGFSDVWSDETIRENGLAPLWPIVSKIVQTTLRALNRFTSSITEEIKFPDPIVPEHLVFVRGDATRYLPYLDYLITTDPWGTYILEDVRQRYLMNSD</sequence>
<dbReference type="EMBL" id="VTAW01000013">
    <property type="protein sequence ID" value="TYT61796.1"/>
    <property type="molecule type" value="Genomic_DNA"/>
</dbReference>
<evidence type="ECO:0000313" key="2">
    <source>
        <dbReference type="Proteomes" id="UP000324104"/>
    </source>
</evidence>
<proteinExistence type="predicted"/>
<dbReference type="RefSeq" id="WP_149081587.1">
    <property type="nucleotide sequence ID" value="NZ_VTAW01000013.1"/>
</dbReference>
<dbReference type="AlphaFoldDB" id="A0A5D5AJA1"/>
<keyword evidence="2" id="KW-1185">Reference proteome</keyword>
<accession>A0A5D5AJA1</accession>
<gene>
    <name evidence="1" type="ORF">FYC77_11160</name>
</gene>
<evidence type="ECO:0000313" key="1">
    <source>
        <dbReference type="EMBL" id="TYT61796.1"/>
    </source>
</evidence>